<dbReference type="CTD" id="79581"/>
<protein>
    <recommendedName>
        <fullName evidence="9">Riboflavin transporter</fullName>
    </recommendedName>
</protein>
<feature type="transmembrane region" description="Helical" evidence="9">
    <location>
        <begin position="261"/>
        <end position="279"/>
    </location>
</feature>
<comment type="function">
    <text evidence="9">Plasma membrane transporter mediating the uptake by cells of the water soluble vitamin B2/riboflavin that plays a key role in biochemical oxidation-reduction reactions of the carbohydrate, lipid, and amino acid metabolism.</text>
</comment>
<reference evidence="13" key="1">
    <citation type="submission" date="2025-08" db="UniProtKB">
        <authorList>
            <consortium name="RefSeq"/>
        </authorList>
    </citation>
    <scope>IDENTIFICATION</scope>
    <source>
        <tissue evidence="13">Muscle</tissue>
    </source>
</reference>
<dbReference type="AlphaFoldDB" id="A0A8B7QCK7"/>
<dbReference type="GeneID" id="109375071"/>
<keyword evidence="4 9" id="KW-0813">Transport</keyword>
<dbReference type="OrthoDB" id="9995836at2759"/>
<dbReference type="Pfam" id="PF06237">
    <property type="entry name" value="SLC52_ribofla_tr"/>
    <property type="match status" value="2"/>
</dbReference>
<evidence type="ECO:0000256" key="10">
    <source>
        <dbReference type="SAM" id="MobiDB-lite"/>
    </source>
</evidence>
<dbReference type="InterPro" id="IPR009357">
    <property type="entry name" value="Riboflavin_transptr"/>
</dbReference>
<comment type="caution">
    <text evidence="9">Lacks conserved residue(s) required for the propagation of feature annotation.</text>
</comment>
<dbReference type="RefSeq" id="XP_019485772.1">
    <property type="nucleotide sequence ID" value="XM_019630227.1"/>
</dbReference>
<evidence type="ECO:0000256" key="1">
    <source>
        <dbReference type="ARBA" id="ARBA00000215"/>
    </source>
</evidence>
<comment type="subcellular location">
    <subcellularLocation>
        <location evidence="2 9">Cell membrane</location>
        <topology evidence="2 9">Multi-pass membrane protein</topology>
    </subcellularLocation>
</comment>
<feature type="chain" id="PRO_5034972441" description="Riboflavin transporter" evidence="11">
    <location>
        <begin position="26"/>
        <end position="335"/>
    </location>
</feature>
<keyword evidence="5 9" id="KW-1003">Cell membrane</keyword>
<dbReference type="Proteomes" id="UP000694851">
    <property type="component" value="Unplaced"/>
</dbReference>
<keyword evidence="7 9" id="KW-1133">Transmembrane helix</keyword>
<keyword evidence="6 9" id="KW-0812">Transmembrane</keyword>
<organism evidence="12 13">
    <name type="scientific">Hipposideros armiger</name>
    <name type="common">Great Himalayan leaf-nosed bat</name>
    <dbReference type="NCBI Taxonomy" id="186990"/>
    <lineage>
        <taxon>Eukaryota</taxon>
        <taxon>Metazoa</taxon>
        <taxon>Chordata</taxon>
        <taxon>Craniata</taxon>
        <taxon>Vertebrata</taxon>
        <taxon>Euteleostomi</taxon>
        <taxon>Mammalia</taxon>
        <taxon>Eutheria</taxon>
        <taxon>Laurasiatheria</taxon>
        <taxon>Chiroptera</taxon>
        <taxon>Yinpterochiroptera</taxon>
        <taxon>Rhinolophoidea</taxon>
        <taxon>Hipposideridae</taxon>
        <taxon>Hipposideros</taxon>
    </lineage>
</organism>
<name>A0A8B7QCK7_HIPAR</name>
<dbReference type="GO" id="GO:0005886">
    <property type="term" value="C:plasma membrane"/>
    <property type="evidence" value="ECO:0007669"/>
    <property type="project" value="UniProtKB-SubCell"/>
</dbReference>
<evidence type="ECO:0000256" key="5">
    <source>
        <dbReference type="ARBA" id="ARBA00022475"/>
    </source>
</evidence>
<dbReference type="GO" id="GO:0032217">
    <property type="term" value="F:riboflavin transmembrane transporter activity"/>
    <property type="evidence" value="ECO:0007669"/>
    <property type="project" value="UniProtKB-UniRule"/>
</dbReference>
<evidence type="ECO:0000256" key="6">
    <source>
        <dbReference type="ARBA" id="ARBA00022692"/>
    </source>
</evidence>
<feature type="transmembrane region" description="Helical" evidence="9">
    <location>
        <begin position="80"/>
        <end position="99"/>
    </location>
</feature>
<feature type="transmembrane region" description="Helical" evidence="9">
    <location>
        <begin position="294"/>
        <end position="314"/>
    </location>
</feature>
<feature type="transmembrane region" description="Helical" evidence="9">
    <location>
        <begin position="228"/>
        <end position="249"/>
    </location>
</feature>
<comment type="catalytic activity">
    <reaction evidence="1 9">
        <text>riboflavin(in) = riboflavin(out)</text>
        <dbReference type="Rhea" id="RHEA:35015"/>
        <dbReference type="ChEBI" id="CHEBI:57986"/>
    </reaction>
</comment>
<feature type="region of interest" description="Disordered" evidence="10">
    <location>
        <begin position="133"/>
        <end position="157"/>
    </location>
</feature>
<evidence type="ECO:0000313" key="12">
    <source>
        <dbReference type="Proteomes" id="UP000694851"/>
    </source>
</evidence>
<proteinExistence type="inferred from homology"/>
<evidence type="ECO:0000256" key="9">
    <source>
        <dbReference type="RuleBase" id="RU368035"/>
    </source>
</evidence>
<evidence type="ECO:0000256" key="8">
    <source>
        <dbReference type="ARBA" id="ARBA00023136"/>
    </source>
</evidence>
<keyword evidence="11" id="KW-0732">Signal</keyword>
<evidence type="ECO:0000256" key="7">
    <source>
        <dbReference type="ARBA" id="ARBA00022989"/>
    </source>
</evidence>
<evidence type="ECO:0000313" key="13">
    <source>
        <dbReference type="RefSeq" id="XP_019485772.1"/>
    </source>
</evidence>
<evidence type="ECO:0000256" key="3">
    <source>
        <dbReference type="ARBA" id="ARBA00006366"/>
    </source>
</evidence>
<dbReference type="PANTHER" id="PTHR12929">
    <property type="entry name" value="SOLUTE CARRIER FAMILY 52"/>
    <property type="match status" value="1"/>
</dbReference>
<evidence type="ECO:0000256" key="2">
    <source>
        <dbReference type="ARBA" id="ARBA00004651"/>
    </source>
</evidence>
<feature type="signal peptide" evidence="11">
    <location>
        <begin position="1"/>
        <end position="25"/>
    </location>
</feature>
<keyword evidence="12" id="KW-1185">Reference proteome</keyword>
<gene>
    <name evidence="13" type="primary">SLC52A2</name>
</gene>
<evidence type="ECO:0000256" key="11">
    <source>
        <dbReference type="SAM" id="SignalP"/>
    </source>
</evidence>
<feature type="transmembrane region" description="Helical" evidence="9">
    <location>
        <begin position="49"/>
        <end position="68"/>
    </location>
</feature>
<accession>A0A8B7QCK7</accession>
<comment type="similarity">
    <text evidence="3 9">Belongs to the riboflavin transporter family.</text>
</comment>
<sequence length="335" mass="34320">MAAAPLGRLVLTHLLVALFGMGSWAAVNGIWVELPVVVKDLPESWSLPSYLSVLVALGNLGLLVVTLWRRLAPGKGERVPIQVVQALSVVGTVLLALLWHQGLLLLLPSPSSMPAGGPGRGLRVGAPGMEEEEGEAALPLQEPPVQAAGTTPSPDPEAPRLLSARSICLLGLLAVTNALTNGVLPAIQSFSCLPYGRLAYHLAVVLGSAANPLACFLAMGVLCRSLAGLGGLSLLGVLFGAYLMALAVLSPCPPLVGTTAGMVLVVLSWVLCLGLFSYVKVAASSLLHGGGRPALLAAGVAIQVGSLLGAVSMFPPTSIYHVFRSGKDCVDLCGS</sequence>
<feature type="transmembrane region" description="Helical" evidence="9">
    <location>
        <begin position="199"/>
        <end position="222"/>
    </location>
</feature>
<keyword evidence="8 9" id="KW-0472">Membrane</keyword>
<evidence type="ECO:0000256" key="4">
    <source>
        <dbReference type="ARBA" id="ARBA00022448"/>
    </source>
</evidence>
<dbReference type="PANTHER" id="PTHR12929:SF1">
    <property type="entry name" value="SOLUTE CARRIER FAMILY 52, RIBOFLAVIN TRANSPORTER, MEMBER 2"/>
    <property type="match status" value="1"/>
</dbReference>